<dbReference type="AlphaFoldDB" id="A0A0A9EQK2"/>
<organism evidence="1">
    <name type="scientific">Arundo donax</name>
    <name type="common">Giant reed</name>
    <name type="synonym">Donax arundinaceus</name>
    <dbReference type="NCBI Taxonomy" id="35708"/>
    <lineage>
        <taxon>Eukaryota</taxon>
        <taxon>Viridiplantae</taxon>
        <taxon>Streptophyta</taxon>
        <taxon>Embryophyta</taxon>
        <taxon>Tracheophyta</taxon>
        <taxon>Spermatophyta</taxon>
        <taxon>Magnoliopsida</taxon>
        <taxon>Liliopsida</taxon>
        <taxon>Poales</taxon>
        <taxon>Poaceae</taxon>
        <taxon>PACMAD clade</taxon>
        <taxon>Arundinoideae</taxon>
        <taxon>Arundineae</taxon>
        <taxon>Arundo</taxon>
    </lineage>
</organism>
<accession>A0A0A9EQK2</accession>
<proteinExistence type="predicted"/>
<protein>
    <submittedName>
        <fullName evidence="1">Uncharacterized protein</fullName>
    </submittedName>
</protein>
<evidence type="ECO:0000313" key="1">
    <source>
        <dbReference type="EMBL" id="JAD98312.1"/>
    </source>
</evidence>
<reference evidence="1" key="1">
    <citation type="submission" date="2014-09" db="EMBL/GenBank/DDBJ databases">
        <authorList>
            <person name="Magalhaes I.L.F."/>
            <person name="Oliveira U."/>
            <person name="Santos F.R."/>
            <person name="Vidigal T.H.D.A."/>
            <person name="Brescovit A.D."/>
            <person name="Santos A.J."/>
        </authorList>
    </citation>
    <scope>NUCLEOTIDE SEQUENCE</scope>
    <source>
        <tissue evidence="1">Shoot tissue taken approximately 20 cm above the soil surface</tissue>
    </source>
</reference>
<dbReference type="EMBL" id="GBRH01199583">
    <property type="protein sequence ID" value="JAD98312.1"/>
    <property type="molecule type" value="Transcribed_RNA"/>
</dbReference>
<sequence>MQPARDRNPSKIGGDAPRIILIMCLFYKRLRSYLYPRYRSPMRTQYN</sequence>
<name>A0A0A9EQK2_ARUDO</name>
<reference evidence="1" key="2">
    <citation type="journal article" date="2015" name="Data Brief">
        <title>Shoot transcriptome of the giant reed, Arundo donax.</title>
        <authorList>
            <person name="Barrero R.A."/>
            <person name="Guerrero F.D."/>
            <person name="Moolhuijzen P."/>
            <person name="Goolsby J.A."/>
            <person name="Tidwell J."/>
            <person name="Bellgard S.E."/>
            <person name="Bellgard M.I."/>
        </authorList>
    </citation>
    <scope>NUCLEOTIDE SEQUENCE</scope>
    <source>
        <tissue evidence="1">Shoot tissue taken approximately 20 cm above the soil surface</tissue>
    </source>
</reference>